<feature type="region of interest" description="Disordered" evidence="4">
    <location>
        <begin position="143"/>
        <end position="170"/>
    </location>
</feature>
<dbReference type="Proteomes" id="UP000831786">
    <property type="component" value="Chromosome"/>
</dbReference>
<protein>
    <submittedName>
        <fullName evidence="6">MarR family transcriptional regulator</fullName>
    </submittedName>
</protein>
<dbReference type="EMBL" id="CP095045">
    <property type="protein sequence ID" value="UOQ57148.1"/>
    <property type="molecule type" value="Genomic_DNA"/>
</dbReference>
<keyword evidence="1" id="KW-0805">Transcription regulation</keyword>
<gene>
    <name evidence="6" type="ORF">MUN78_16070</name>
</gene>
<dbReference type="SUPFAM" id="SSF46785">
    <property type="entry name" value="Winged helix' DNA-binding domain"/>
    <property type="match status" value="1"/>
</dbReference>
<dbReference type="InterPro" id="IPR039422">
    <property type="entry name" value="MarR/SlyA-like"/>
</dbReference>
<dbReference type="PANTHER" id="PTHR33164:SF64">
    <property type="entry name" value="TRANSCRIPTIONAL REGULATOR SLYA"/>
    <property type="match status" value="1"/>
</dbReference>
<dbReference type="Pfam" id="PF12802">
    <property type="entry name" value="MarR_2"/>
    <property type="match status" value="1"/>
</dbReference>
<dbReference type="InterPro" id="IPR036390">
    <property type="entry name" value="WH_DNA-bd_sf"/>
</dbReference>
<evidence type="ECO:0000256" key="2">
    <source>
        <dbReference type="ARBA" id="ARBA00023125"/>
    </source>
</evidence>
<feature type="domain" description="HTH marR-type" evidence="5">
    <location>
        <begin position="6"/>
        <end position="141"/>
    </location>
</feature>
<evidence type="ECO:0000313" key="6">
    <source>
        <dbReference type="EMBL" id="UOQ57148.1"/>
    </source>
</evidence>
<dbReference type="PANTHER" id="PTHR33164">
    <property type="entry name" value="TRANSCRIPTIONAL REGULATOR, MARR FAMILY"/>
    <property type="match status" value="1"/>
</dbReference>
<keyword evidence="2" id="KW-0238">DNA-binding</keyword>
<keyword evidence="3" id="KW-0804">Transcription</keyword>
<evidence type="ECO:0000259" key="5">
    <source>
        <dbReference type="PROSITE" id="PS50995"/>
    </source>
</evidence>
<evidence type="ECO:0000313" key="7">
    <source>
        <dbReference type="Proteomes" id="UP000831786"/>
    </source>
</evidence>
<accession>A0ABY4FLK2</accession>
<evidence type="ECO:0000256" key="4">
    <source>
        <dbReference type="SAM" id="MobiDB-lite"/>
    </source>
</evidence>
<evidence type="ECO:0000256" key="3">
    <source>
        <dbReference type="ARBA" id="ARBA00023163"/>
    </source>
</evidence>
<proteinExistence type="predicted"/>
<organism evidence="6 7">
    <name type="scientific">Leucobacter allii</name>
    <dbReference type="NCBI Taxonomy" id="2932247"/>
    <lineage>
        <taxon>Bacteria</taxon>
        <taxon>Bacillati</taxon>
        <taxon>Actinomycetota</taxon>
        <taxon>Actinomycetes</taxon>
        <taxon>Micrococcales</taxon>
        <taxon>Microbacteriaceae</taxon>
        <taxon>Leucobacter</taxon>
    </lineage>
</organism>
<evidence type="ECO:0000256" key="1">
    <source>
        <dbReference type="ARBA" id="ARBA00023015"/>
    </source>
</evidence>
<keyword evidence="7" id="KW-1185">Reference proteome</keyword>
<name>A0ABY4FLK2_9MICO</name>
<dbReference type="SMART" id="SM00347">
    <property type="entry name" value="HTH_MARR"/>
    <property type="match status" value="1"/>
</dbReference>
<dbReference type="InterPro" id="IPR023187">
    <property type="entry name" value="Tscrpt_reg_MarR-type_CS"/>
</dbReference>
<dbReference type="PROSITE" id="PS50995">
    <property type="entry name" value="HTH_MARR_2"/>
    <property type="match status" value="1"/>
</dbReference>
<sequence>MGGTTRQELVEQYRRDRRAMSELFMPRLTSPFLDLELTLHQLKVVLLVASGRAASGKALAQALEITPASVSTTVERLVALDYLARADATADRRVKRLVPTPRAVRLCDRITDHQNASDDLLEALSDDELAALARGVAAVRRAAEARAGSGQARDQSPEPAGEGSGISSGR</sequence>
<dbReference type="PROSITE" id="PS01117">
    <property type="entry name" value="HTH_MARR_1"/>
    <property type="match status" value="1"/>
</dbReference>
<dbReference type="PRINTS" id="PR00598">
    <property type="entry name" value="HTHMARR"/>
</dbReference>
<dbReference type="InterPro" id="IPR000835">
    <property type="entry name" value="HTH_MarR-typ"/>
</dbReference>
<dbReference type="RefSeq" id="WP_244727752.1">
    <property type="nucleotide sequence ID" value="NZ_CP095045.1"/>
</dbReference>
<dbReference type="InterPro" id="IPR036388">
    <property type="entry name" value="WH-like_DNA-bd_sf"/>
</dbReference>
<dbReference type="Gene3D" id="1.10.10.10">
    <property type="entry name" value="Winged helix-like DNA-binding domain superfamily/Winged helix DNA-binding domain"/>
    <property type="match status" value="1"/>
</dbReference>
<reference evidence="6 7" key="1">
    <citation type="submission" date="2022-04" db="EMBL/GenBank/DDBJ databases">
        <title>Leucobacter sp. isolated from rhizosphere of garlic.</title>
        <authorList>
            <person name="Won M."/>
            <person name="Lee C.-M."/>
            <person name="Woen H.-Y."/>
            <person name="Kwon S.-W."/>
        </authorList>
    </citation>
    <scope>NUCLEOTIDE SEQUENCE [LARGE SCALE GENOMIC DNA]</scope>
    <source>
        <strain evidence="6 7">H21R-40</strain>
    </source>
</reference>